<evidence type="ECO:0000256" key="3">
    <source>
        <dbReference type="ARBA" id="ARBA00011738"/>
    </source>
</evidence>
<sequence>MEAPAGEEPGRAGEEPGGAGEEPGGVGEEPDGAGEEPGRAGEEPVDEEEGLLMARLQDAAEGEHFVEAAFHIIMKEAVRRGTDVNEKVCQWVAPEELESLLELELPDTGESEVRLLQHCRQVIRYSVNTAHPRFFNQLFAGLDYHALVGRFITETLNTSQYTYEISPVFVLMEDVVLKKLRELIGWMTGDGIFCPGGSMSNMFAINLARHRLYPHVKQRGLWVVPRLVIFTSEEGHYSLTKGAAFLGLGTDNVWTVKTDGRGRMLAAELDEQIQAAKSEGAVPLMVSATAGTTILGAFDPLAEIADVCQQHGVWLHVDAAWGGGALLSKRHRHLLAGIERADSVTWNPHKMLMAGLQCSAFLLKDQTDLLGSAHAAGARYLFQTDRCYQPRYDTGDRSVQCGRRVDCLKLWLMWKAIGTRGLRDRVNRAFACTRYLVTEMHKRDGFRLLMEPQFVNVCFWYIPPCLRGGEETPDFWQQLGRVAPLVKQRMVVKGSMMVGYQPHGKHVNFFRQILISPQVTREDLDFFLDEIERLGSDFQPM</sequence>
<dbReference type="GeneTree" id="ENSGT00940000158240"/>
<gene>
    <name evidence="10" type="primary">csad</name>
</gene>
<evidence type="ECO:0000256" key="8">
    <source>
        <dbReference type="RuleBase" id="RU000382"/>
    </source>
</evidence>
<dbReference type="InterPro" id="IPR015424">
    <property type="entry name" value="PyrdxlP-dep_Trfase"/>
</dbReference>
<protein>
    <submittedName>
        <fullName evidence="10">Cysteine sulfinic acid decarboxylase</fullName>
    </submittedName>
</protein>
<dbReference type="CDD" id="cd06450">
    <property type="entry name" value="DOPA_deC_like"/>
    <property type="match status" value="1"/>
</dbReference>
<comment type="similarity">
    <text evidence="2 8">Belongs to the group II decarboxylase family.</text>
</comment>
<dbReference type="SUPFAM" id="SSF53383">
    <property type="entry name" value="PLP-dependent transferases"/>
    <property type="match status" value="1"/>
</dbReference>
<dbReference type="STRING" id="7868.ENSCMIP00000028027"/>
<keyword evidence="11" id="KW-1185">Reference proteome</keyword>
<evidence type="ECO:0000313" key="11">
    <source>
        <dbReference type="Proteomes" id="UP000314986"/>
    </source>
</evidence>
<reference evidence="10" key="4">
    <citation type="submission" date="2025-08" db="UniProtKB">
        <authorList>
            <consortium name="Ensembl"/>
        </authorList>
    </citation>
    <scope>IDENTIFICATION</scope>
</reference>
<dbReference type="GO" id="GO:0030170">
    <property type="term" value="F:pyridoxal phosphate binding"/>
    <property type="evidence" value="ECO:0007669"/>
    <property type="project" value="InterPro"/>
</dbReference>
<dbReference type="Gene3D" id="3.40.640.10">
    <property type="entry name" value="Type I PLP-dependent aspartate aminotransferase-like (Major domain)"/>
    <property type="match status" value="1"/>
</dbReference>
<dbReference type="Proteomes" id="UP000314986">
    <property type="component" value="Unassembled WGS sequence"/>
</dbReference>
<reference evidence="10" key="5">
    <citation type="submission" date="2025-09" db="UniProtKB">
        <authorList>
            <consortium name="Ensembl"/>
        </authorList>
    </citation>
    <scope>IDENTIFICATION</scope>
</reference>
<evidence type="ECO:0000256" key="6">
    <source>
        <dbReference type="ARBA" id="ARBA00023239"/>
    </source>
</evidence>
<keyword evidence="5 7" id="KW-0663">Pyridoxal phosphate</keyword>
<keyword evidence="4" id="KW-0210">Decarboxylase</keyword>
<name>A0A4W3IGL2_CALMI</name>
<feature type="region of interest" description="Disordered" evidence="9">
    <location>
        <begin position="1"/>
        <end position="47"/>
    </location>
</feature>
<evidence type="ECO:0000256" key="5">
    <source>
        <dbReference type="ARBA" id="ARBA00022898"/>
    </source>
</evidence>
<dbReference type="GO" id="GO:0005737">
    <property type="term" value="C:cytoplasm"/>
    <property type="evidence" value="ECO:0007669"/>
    <property type="project" value="TreeGrafter"/>
</dbReference>
<dbReference type="PANTHER" id="PTHR45677">
    <property type="entry name" value="GLUTAMATE DECARBOXYLASE-RELATED"/>
    <property type="match status" value="1"/>
</dbReference>
<reference evidence="11" key="1">
    <citation type="journal article" date="2006" name="Science">
        <title>Ancient noncoding elements conserved in the human genome.</title>
        <authorList>
            <person name="Venkatesh B."/>
            <person name="Kirkness E.F."/>
            <person name="Loh Y.H."/>
            <person name="Halpern A.L."/>
            <person name="Lee A.P."/>
            <person name="Johnson J."/>
            <person name="Dandona N."/>
            <person name="Viswanathan L.D."/>
            <person name="Tay A."/>
            <person name="Venter J.C."/>
            <person name="Strausberg R.L."/>
            <person name="Brenner S."/>
        </authorList>
    </citation>
    <scope>NUCLEOTIDE SEQUENCE [LARGE SCALE GENOMIC DNA]</scope>
</reference>
<dbReference type="Pfam" id="PF00282">
    <property type="entry name" value="Pyridoxal_deC"/>
    <property type="match status" value="1"/>
</dbReference>
<comment type="cofactor">
    <cofactor evidence="1 7 8">
        <name>pyridoxal 5'-phosphate</name>
        <dbReference type="ChEBI" id="CHEBI:597326"/>
    </cofactor>
</comment>
<reference evidence="11" key="3">
    <citation type="journal article" date="2014" name="Nature">
        <title>Elephant shark genome provides unique insights into gnathostome evolution.</title>
        <authorList>
            <consortium name="International Elephant Shark Genome Sequencing Consortium"/>
            <person name="Venkatesh B."/>
            <person name="Lee A.P."/>
            <person name="Ravi V."/>
            <person name="Maurya A.K."/>
            <person name="Lian M.M."/>
            <person name="Swann J.B."/>
            <person name="Ohta Y."/>
            <person name="Flajnik M.F."/>
            <person name="Sutoh Y."/>
            <person name="Kasahara M."/>
            <person name="Hoon S."/>
            <person name="Gangu V."/>
            <person name="Roy S.W."/>
            <person name="Irimia M."/>
            <person name="Korzh V."/>
            <person name="Kondrychyn I."/>
            <person name="Lim Z.W."/>
            <person name="Tay B.H."/>
            <person name="Tohari S."/>
            <person name="Kong K.W."/>
            <person name="Ho S."/>
            <person name="Lorente-Galdos B."/>
            <person name="Quilez J."/>
            <person name="Marques-Bonet T."/>
            <person name="Raney B.J."/>
            <person name="Ingham P.W."/>
            <person name="Tay A."/>
            <person name="Hillier L.W."/>
            <person name="Minx P."/>
            <person name="Boehm T."/>
            <person name="Wilson R.K."/>
            <person name="Brenner S."/>
            <person name="Warren W.C."/>
        </authorList>
    </citation>
    <scope>NUCLEOTIDE SEQUENCE [LARGE SCALE GENOMIC DNA]</scope>
</reference>
<evidence type="ECO:0000256" key="7">
    <source>
        <dbReference type="PIRSR" id="PIRSR602129-50"/>
    </source>
</evidence>
<feature type="modified residue" description="N6-(pyridoxal phosphate)lysine" evidence="7">
    <location>
        <position position="350"/>
    </location>
</feature>
<evidence type="ECO:0000256" key="9">
    <source>
        <dbReference type="SAM" id="MobiDB-lite"/>
    </source>
</evidence>
<organism evidence="10 11">
    <name type="scientific">Callorhinchus milii</name>
    <name type="common">Ghost shark</name>
    <dbReference type="NCBI Taxonomy" id="7868"/>
    <lineage>
        <taxon>Eukaryota</taxon>
        <taxon>Metazoa</taxon>
        <taxon>Chordata</taxon>
        <taxon>Craniata</taxon>
        <taxon>Vertebrata</taxon>
        <taxon>Chondrichthyes</taxon>
        <taxon>Holocephali</taxon>
        <taxon>Chimaeriformes</taxon>
        <taxon>Callorhinchidae</taxon>
        <taxon>Callorhinchus</taxon>
    </lineage>
</organism>
<feature type="compositionally biased region" description="Gly residues" evidence="9">
    <location>
        <begin position="15"/>
        <end position="27"/>
    </location>
</feature>
<dbReference type="PANTHER" id="PTHR45677:SF8">
    <property type="entry name" value="CYSTEINE SULFINIC ACID DECARBOXYLASE"/>
    <property type="match status" value="1"/>
</dbReference>
<dbReference type="GO" id="GO:0042412">
    <property type="term" value="P:taurine biosynthetic process"/>
    <property type="evidence" value="ECO:0007669"/>
    <property type="project" value="TreeGrafter"/>
</dbReference>
<dbReference type="Ensembl" id="ENSCMIT00000028469.1">
    <property type="protein sequence ID" value="ENSCMIP00000028027.1"/>
    <property type="gene ID" value="ENSCMIG00000012088.1"/>
</dbReference>
<proteinExistence type="inferred from homology"/>
<dbReference type="InterPro" id="IPR015421">
    <property type="entry name" value="PyrdxlP-dep_Trfase_major"/>
</dbReference>
<dbReference type="InParanoid" id="A0A4W3IGL2"/>
<dbReference type="FunFam" id="3.40.640.10:FF:000016">
    <property type="entry name" value="Glutamate decarboxylase like 1"/>
    <property type="match status" value="1"/>
</dbReference>
<accession>A0A4W3IGL2</accession>
<evidence type="ECO:0000256" key="1">
    <source>
        <dbReference type="ARBA" id="ARBA00001933"/>
    </source>
</evidence>
<evidence type="ECO:0000256" key="2">
    <source>
        <dbReference type="ARBA" id="ARBA00009533"/>
    </source>
</evidence>
<keyword evidence="6 8" id="KW-0456">Lyase</keyword>
<dbReference type="GO" id="GO:0019752">
    <property type="term" value="P:carboxylic acid metabolic process"/>
    <property type="evidence" value="ECO:0007669"/>
    <property type="project" value="InterPro"/>
</dbReference>
<evidence type="ECO:0000313" key="10">
    <source>
        <dbReference type="Ensembl" id="ENSCMIP00000028027.1"/>
    </source>
</evidence>
<reference evidence="11" key="2">
    <citation type="journal article" date="2007" name="PLoS Biol.">
        <title>Survey sequencing and comparative analysis of the elephant shark (Callorhinchus milii) genome.</title>
        <authorList>
            <person name="Venkatesh B."/>
            <person name="Kirkness E.F."/>
            <person name="Loh Y.H."/>
            <person name="Halpern A.L."/>
            <person name="Lee A.P."/>
            <person name="Johnson J."/>
            <person name="Dandona N."/>
            <person name="Viswanathan L.D."/>
            <person name="Tay A."/>
            <person name="Venter J.C."/>
            <person name="Strausberg R.L."/>
            <person name="Brenner S."/>
        </authorList>
    </citation>
    <scope>NUCLEOTIDE SEQUENCE [LARGE SCALE GENOMIC DNA]</scope>
</reference>
<dbReference type="AlphaFoldDB" id="A0A4W3IGL2"/>
<dbReference type="GO" id="GO:0004782">
    <property type="term" value="F:sulfinoalanine decarboxylase activity"/>
    <property type="evidence" value="ECO:0007669"/>
    <property type="project" value="TreeGrafter"/>
</dbReference>
<evidence type="ECO:0000256" key="4">
    <source>
        <dbReference type="ARBA" id="ARBA00022793"/>
    </source>
</evidence>
<dbReference type="PROSITE" id="PS00392">
    <property type="entry name" value="DDC_GAD_HDC_YDC"/>
    <property type="match status" value="1"/>
</dbReference>
<dbReference type="InterPro" id="IPR002129">
    <property type="entry name" value="PyrdxlP-dep_de-COase"/>
</dbReference>
<comment type="subunit">
    <text evidence="3">Homodimer.</text>
</comment>
<dbReference type="Gene3D" id="3.90.1150.170">
    <property type="match status" value="1"/>
</dbReference>
<dbReference type="InterPro" id="IPR021115">
    <property type="entry name" value="Pyridoxal-P_BS"/>
</dbReference>